<dbReference type="OrthoDB" id="67788at2"/>
<keyword evidence="2" id="KW-0255">Endonuclease</keyword>
<feature type="domain" description="HNH nuclease" evidence="1">
    <location>
        <begin position="149"/>
        <end position="199"/>
    </location>
</feature>
<organism evidence="2 3">
    <name type="scientific">Ulvibacterium marinum</name>
    <dbReference type="NCBI Taxonomy" id="2419782"/>
    <lineage>
        <taxon>Bacteria</taxon>
        <taxon>Pseudomonadati</taxon>
        <taxon>Bacteroidota</taxon>
        <taxon>Flavobacteriia</taxon>
        <taxon>Flavobacteriales</taxon>
        <taxon>Flavobacteriaceae</taxon>
        <taxon>Ulvibacterium</taxon>
    </lineage>
</organism>
<proteinExistence type="predicted"/>
<comment type="caution">
    <text evidence="2">The sequence shown here is derived from an EMBL/GenBank/DDBJ whole genome shotgun (WGS) entry which is preliminary data.</text>
</comment>
<sequence>MANKNWTREEHILAFNLYCKIPLSKINSTYPAVKELAQILDRSDGSVAMKLANFMRHDPALKARNVSGLKRGAKGEELIWHEFHGNWEELAWQSEQILASKKIDSIENSSGIDLLDLPKEGKERETIIKTRVNQSFFRKTILASYTESCCVTGIAIPQLLVASHIIPWSVALKERMNPSNGLCLNTLHDKAFDDGLITVTPDYKIRLSKIVLDNVDNQTEKFFLPYKNAKIKLPQRFYPDAKFLEWHNQNIFKG</sequence>
<reference evidence="2 3" key="1">
    <citation type="submission" date="2018-10" db="EMBL/GenBank/DDBJ databases">
        <title>Ulvibacterium marinum gen. nov., sp. nov., a novel marine bacterium of the family Flavobacteriaceae, isolated from a culture of the green alga Ulva prolifera.</title>
        <authorList>
            <person name="Zhang Z."/>
        </authorList>
    </citation>
    <scope>NUCLEOTIDE SEQUENCE [LARGE SCALE GENOMIC DNA]</scope>
    <source>
        <strain evidence="2 3">CCMM003</strain>
    </source>
</reference>
<keyword evidence="2" id="KW-0540">Nuclease</keyword>
<dbReference type="GO" id="GO:0004519">
    <property type="term" value="F:endonuclease activity"/>
    <property type="evidence" value="ECO:0007669"/>
    <property type="project" value="UniProtKB-KW"/>
</dbReference>
<dbReference type="InterPro" id="IPR003615">
    <property type="entry name" value="HNH_nuc"/>
</dbReference>
<protein>
    <submittedName>
        <fullName evidence="2">HNH endonuclease</fullName>
    </submittedName>
</protein>
<dbReference type="AlphaFoldDB" id="A0A3B0C8W8"/>
<keyword evidence="2" id="KW-0378">Hydrolase</keyword>
<dbReference type="RefSeq" id="WP_120711368.1">
    <property type="nucleotide sequence ID" value="NZ_RBCJ01000002.1"/>
</dbReference>
<evidence type="ECO:0000313" key="2">
    <source>
        <dbReference type="EMBL" id="RKN81211.1"/>
    </source>
</evidence>
<keyword evidence="3" id="KW-1185">Reference proteome</keyword>
<accession>A0A3B0C8W8</accession>
<evidence type="ECO:0000313" key="3">
    <source>
        <dbReference type="Proteomes" id="UP000276603"/>
    </source>
</evidence>
<name>A0A3B0C8W8_9FLAO</name>
<evidence type="ECO:0000259" key="1">
    <source>
        <dbReference type="Pfam" id="PF13391"/>
    </source>
</evidence>
<gene>
    <name evidence="2" type="ORF">D7Z94_09730</name>
</gene>
<dbReference type="EMBL" id="RBCJ01000002">
    <property type="protein sequence ID" value="RKN81211.1"/>
    <property type="molecule type" value="Genomic_DNA"/>
</dbReference>
<dbReference type="Proteomes" id="UP000276603">
    <property type="component" value="Unassembled WGS sequence"/>
</dbReference>
<dbReference type="Pfam" id="PF13391">
    <property type="entry name" value="HNH_2"/>
    <property type="match status" value="1"/>
</dbReference>